<gene>
    <name evidence="1" type="ORF">SMN809_LOCUS63490</name>
</gene>
<evidence type="ECO:0000313" key="2">
    <source>
        <dbReference type="Proteomes" id="UP000676336"/>
    </source>
</evidence>
<dbReference type="Proteomes" id="UP000676336">
    <property type="component" value="Unassembled WGS sequence"/>
</dbReference>
<sequence>AGAGKYEVSKAGKQHGAAAKFASTDSAEKVIGKWC</sequence>
<dbReference type="EMBL" id="CAJOBI010275188">
    <property type="protein sequence ID" value="CAF5142994.1"/>
    <property type="molecule type" value="Genomic_DNA"/>
</dbReference>
<dbReference type="AlphaFoldDB" id="A0A8S3FTX3"/>
<feature type="non-terminal residue" evidence="1">
    <location>
        <position position="1"/>
    </location>
</feature>
<proteinExistence type="predicted"/>
<protein>
    <submittedName>
        <fullName evidence="1">Uncharacterized protein</fullName>
    </submittedName>
</protein>
<reference evidence="1" key="1">
    <citation type="submission" date="2021-02" db="EMBL/GenBank/DDBJ databases">
        <authorList>
            <person name="Nowell W R."/>
        </authorList>
    </citation>
    <scope>NUCLEOTIDE SEQUENCE</scope>
</reference>
<evidence type="ECO:0000313" key="1">
    <source>
        <dbReference type="EMBL" id="CAF5142994.1"/>
    </source>
</evidence>
<comment type="caution">
    <text evidence="1">The sequence shown here is derived from an EMBL/GenBank/DDBJ whole genome shotgun (WGS) entry which is preliminary data.</text>
</comment>
<organism evidence="1 2">
    <name type="scientific">Rotaria magnacalcarata</name>
    <dbReference type="NCBI Taxonomy" id="392030"/>
    <lineage>
        <taxon>Eukaryota</taxon>
        <taxon>Metazoa</taxon>
        <taxon>Spiralia</taxon>
        <taxon>Gnathifera</taxon>
        <taxon>Rotifera</taxon>
        <taxon>Eurotatoria</taxon>
        <taxon>Bdelloidea</taxon>
        <taxon>Philodinida</taxon>
        <taxon>Philodinidae</taxon>
        <taxon>Rotaria</taxon>
    </lineage>
</organism>
<accession>A0A8S3FTX3</accession>
<name>A0A8S3FTX3_9BILA</name>